<dbReference type="EMBL" id="JAGGNH010000001">
    <property type="protein sequence ID" value="KAJ0984756.1"/>
    <property type="molecule type" value="Genomic_DNA"/>
</dbReference>
<name>A0A9D5D3L6_9LILI</name>
<gene>
    <name evidence="2" type="ORF">J5N97_003112</name>
</gene>
<evidence type="ECO:0000256" key="1">
    <source>
        <dbReference type="SAM" id="MobiDB-lite"/>
    </source>
</evidence>
<reference evidence="2" key="2">
    <citation type="journal article" date="2022" name="Hortic Res">
        <title>The genome of Dioscorea zingiberensis sheds light on the biosynthesis, origin and evolution of the medicinally important diosgenin saponins.</title>
        <authorList>
            <person name="Li Y."/>
            <person name="Tan C."/>
            <person name="Li Z."/>
            <person name="Guo J."/>
            <person name="Li S."/>
            <person name="Chen X."/>
            <person name="Wang C."/>
            <person name="Dai X."/>
            <person name="Yang H."/>
            <person name="Song W."/>
            <person name="Hou L."/>
            <person name="Xu J."/>
            <person name="Tong Z."/>
            <person name="Xu A."/>
            <person name="Yuan X."/>
            <person name="Wang W."/>
            <person name="Yang Q."/>
            <person name="Chen L."/>
            <person name="Sun Z."/>
            <person name="Wang K."/>
            <person name="Pan B."/>
            <person name="Chen J."/>
            <person name="Bao Y."/>
            <person name="Liu F."/>
            <person name="Qi X."/>
            <person name="Gang D.R."/>
            <person name="Wen J."/>
            <person name="Li J."/>
        </authorList>
    </citation>
    <scope>NUCLEOTIDE SEQUENCE</scope>
    <source>
        <strain evidence="2">Dzin_1.0</strain>
    </source>
</reference>
<organism evidence="2 3">
    <name type="scientific">Dioscorea zingiberensis</name>
    <dbReference type="NCBI Taxonomy" id="325984"/>
    <lineage>
        <taxon>Eukaryota</taxon>
        <taxon>Viridiplantae</taxon>
        <taxon>Streptophyta</taxon>
        <taxon>Embryophyta</taxon>
        <taxon>Tracheophyta</taxon>
        <taxon>Spermatophyta</taxon>
        <taxon>Magnoliopsida</taxon>
        <taxon>Liliopsida</taxon>
        <taxon>Dioscoreales</taxon>
        <taxon>Dioscoreaceae</taxon>
        <taxon>Dioscorea</taxon>
    </lineage>
</organism>
<keyword evidence="3" id="KW-1185">Reference proteome</keyword>
<sequence>MEVDSGKVIVNIEMHADPRRRRPLGASSRPVTILVDSEPAAASLADASHQDRLACMRTLESAATRPPVATRASPKQRQPFSAPSVAHRPTTPGALQGRNFRRAPPRRYTPDRAATPA</sequence>
<dbReference type="AlphaFoldDB" id="A0A9D5D3L6"/>
<dbReference type="Proteomes" id="UP001085076">
    <property type="component" value="Miscellaneous, Linkage group lg01"/>
</dbReference>
<evidence type="ECO:0000313" key="2">
    <source>
        <dbReference type="EMBL" id="KAJ0984756.1"/>
    </source>
</evidence>
<proteinExistence type="predicted"/>
<protein>
    <submittedName>
        <fullName evidence="2">Uncharacterized protein</fullName>
    </submittedName>
</protein>
<evidence type="ECO:0000313" key="3">
    <source>
        <dbReference type="Proteomes" id="UP001085076"/>
    </source>
</evidence>
<accession>A0A9D5D3L6</accession>
<comment type="caution">
    <text evidence="2">The sequence shown here is derived from an EMBL/GenBank/DDBJ whole genome shotgun (WGS) entry which is preliminary data.</text>
</comment>
<reference evidence="2" key="1">
    <citation type="submission" date="2021-03" db="EMBL/GenBank/DDBJ databases">
        <authorList>
            <person name="Li Z."/>
            <person name="Yang C."/>
        </authorList>
    </citation>
    <scope>NUCLEOTIDE SEQUENCE</scope>
    <source>
        <strain evidence="2">Dzin_1.0</strain>
        <tissue evidence="2">Leaf</tissue>
    </source>
</reference>
<feature type="region of interest" description="Disordered" evidence="1">
    <location>
        <begin position="61"/>
        <end position="117"/>
    </location>
</feature>